<dbReference type="EMBL" id="FQZR01000012">
    <property type="protein sequence ID" value="SHJ73739.1"/>
    <property type="molecule type" value="Genomic_DNA"/>
</dbReference>
<accession>A0A8G2CC85</accession>
<protein>
    <submittedName>
        <fullName evidence="1">Uncharacterized protein</fullName>
    </submittedName>
</protein>
<reference evidence="1 2" key="1">
    <citation type="submission" date="2016-11" db="EMBL/GenBank/DDBJ databases">
        <authorList>
            <person name="Varghese N."/>
            <person name="Submissions S."/>
        </authorList>
    </citation>
    <scope>NUCLEOTIDE SEQUENCE [LARGE SCALE GENOMIC DNA]</scope>
    <source>
        <strain evidence="1 2">DSM 17919</strain>
    </source>
</reference>
<dbReference type="Proteomes" id="UP000184001">
    <property type="component" value="Unassembled WGS sequence"/>
</dbReference>
<evidence type="ECO:0000313" key="1">
    <source>
        <dbReference type="EMBL" id="SHJ73739.1"/>
    </source>
</evidence>
<sequence length="130" mass="14683">MRRQKYSSYLTCHDGMFCLNYIPIGNSIEFRVLEIEFWLLKWVDGQVVKRRKLKPGGRWPEGYSISADLIITLDGEDVCFTLYGQAVDLIPSPYLDQVPMGGGIVPHDALTHATCQSVDGRNMISLQCIT</sequence>
<proteinExistence type="predicted"/>
<comment type="caution">
    <text evidence="1">The sequence shown here is derived from an EMBL/GenBank/DDBJ whole genome shotgun (WGS) entry which is preliminary data.</text>
</comment>
<name>A0A8G2CC85_9BACT</name>
<dbReference type="AlphaFoldDB" id="A0A8G2CC85"/>
<organism evidence="1 2">
    <name type="scientific">Halodesulfovibrio aestuarii</name>
    <dbReference type="NCBI Taxonomy" id="126333"/>
    <lineage>
        <taxon>Bacteria</taxon>
        <taxon>Pseudomonadati</taxon>
        <taxon>Thermodesulfobacteriota</taxon>
        <taxon>Desulfovibrionia</taxon>
        <taxon>Desulfovibrionales</taxon>
        <taxon>Desulfovibrionaceae</taxon>
        <taxon>Halodesulfovibrio</taxon>
    </lineage>
</organism>
<dbReference type="RefSeq" id="WP_019999224.1">
    <property type="nucleotide sequence ID" value="NZ_CP192219.1"/>
</dbReference>
<gene>
    <name evidence="1" type="ORF">SAMN05660830_03116</name>
</gene>
<evidence type="ECO:0000313" key="2">
    <source>
        <dbReference type="Proteomes" id="UP000184001"/>
    </source>
</evidence>